<dbReference type="Proteomes" id="UP000241247">
    <property type="component" value="Unassembled WGS sequence"/>
</dbReference>
<dbReference type="RefSeq" id="WP_108002332.1">
    <property type="nucleotide sequence ID" value="NZ_JBHEEX010000002.1"/>
</dbReference>
<dbReference type="EMBL" id="PZZZ01000003">
    <property type="protein sequence ID" value="PTM96262.1"/>
    <property type="molecule type" value="Genomic_DNA"/>
</dbReference>
<evidence type="ECO:0000256" key="5">
    <source>
        <dbReference type="ARBA" id="ARBA00022679"/>
    </source>
</evidence>
<comment type="similarity">
    <text evidence="2">Belongs to the class-I pyridoxal-phosphate-dependent aminotransferase family.</text>
</comment>
<dbReference type="Gene3D" id="3.90.1150.10">
    <property type="entry name" value="Aspartate Aminotransferase, domain 1"/>
    <property type="match status" value="1"/>
</dbReference>
<organism evidence="10 11">
    <name type="scientific">Mycoplana dimorpha</name>
    <dbReference type="NCBI Taxonomy" id="28320"/>
    <lineage>
        <taxon>Bacteria</taxon>
        <taxon>Pseudomonadati</taxon>
        <taxon>Pseudomonadota</taxon>
        <taxon>Alphaproteobacteria</taxon>
        <taxon>Hyphomicrobiales</taxon>
        <taxon>Rhizobiaceae</taxon>
        <taxon>Mycoplana</taxon>
    </lineage>
</organism>
<evidence type="ECO:0000313" key="11">
    <source>
        <dbReference type="Proteomes" id="UP000241247"/>
    </source>
</evidence>
<dbReference type="InterPro" id="IPR004839">
    <property type="entry name" value="Aminotransferase_I/II_large"/>
</dbReference>
<dbReference type="InterPro" id="IPR015422">
    <property type="entry name" value="PyrdxlP-dep_Trfase_small"/>
</dbReference>
<dbReference type="PANTHER" id="PTHR46383:SF1">
    <property type="entry name" value="ASPARTATE AMINOTRANSFERASE"/>
    <property type="match status" value="1"/>
</dbReference>
<evidence type="ECO:0000313" key="10">
    <source>
        <dbReference type="EMBL" id="PTM96262.1"/>
    </source>
</evidence>
<dbReference type="GO" id="GO:0004069">
    <property type="term" value="F:L-aspartate:2-oxoglutarate aminotransferase activity"/>
    <property type="evidence" value="ECO:0007669"/>
    <property type="project" value="UniProtKB-EC"/>
</dbReference>
<dbReference type="OrthoDB" id="3224382at2"/>
<dbReference type="InterPro" id="IPR015424">
    <property type="entry name" value="PyrdxlP-dep_Trfase"/>
</dbReference>
<dbReference type="InterPro" id="IPR050596">
    <property type="entry name" value="AspAT/PAT-like"/>
</dbReference>
<dbReference type="Pfam" id="PF00155">
    <property type="entry name" value="Aminotran_1_2"/>
    <property type="match status" value="1"/>
</dbReference>
<comment type="catalytic activity">
    <reaction evidence="7">
        <text>L-aspartate + 2-oxoglutarate = oxaloacetate + L-glutamate</text>
        <dbReference type="Rhea" id="RHEA:21824"/>
        <dbReference type="ChEBI" id="CHEBI:16452"/>
        <dbReference type="ChEBI" id="CHEBI:16810"/>
        <dbReference type="ChEBI" id="CHEBI:29985"/>
        <dbReference type="ChEBI" id="CHEBI:29991"/>
        <dbReference type="EC" id="2.6.1.1"/>
    </reaction>
</comment>
<proteinExistence type="inferred from homology"/>
<evidence type="ECO:0000259" key="9">
    <source>
        <dbReference type="Pfam" id="PF00155"/>
    </source>
</evidence>
<name>A0A2T5BBB8_MYCDI</name>
<dbReference type="AlphaFoldDB" id="A0A2T5BBB8"/>
<protein>
    <recommendedName>
        <fullName evidence="3">aspartate transaminase</fullName>
        <ecNumber evidence="3">2.6.1.1</ecNumber>
    </recommendedName>
</protein>
<keyword evidence="11" id="KW-1185">Reference proteome</keyword>
<evidence type="ECO:0000256" key="6">
    <source>
        <dbReference type="ARBA" id="ARBA00022898"/>
    </source>
</evidence>
<evidence type="ECO:0000256" key="3">
    <source>
        <dbReference type="ARBA" id="ARBA00012753"/>
    </source>
</evidence>
<feature type="region of interest" description="Disordered" evidence="8">
    <location>
        <begin position="1"/>
        <end position="24"/>
    </location>
</feature>
<dbReference type="PANTHER" id="PTHR46383">
    <property type="entry name" value="ASPARTATE AMINOTRANSFERASE"/>
    <property type="match status" value="1"/>
</dbReference>
<sequence>MTIHDKFSRLGTDNAPGQEVRQKPGGLEAMMRGGRLEGRPVDFSHGDVDAFAPTPGSFEVFSEGVATGGCQAYTEYRGALTIRQELAERLTTFTGAPVDGEEGMIITPGSQGALFLAVASTVTRGDKVAIVQPDYFANRKLVEFLEGEMLPVRLHYERGEGRAGLDLDQLEDAFRAGAKVFLFSNPNNPVGVVYSREEIEAIAALASRYGATVIVDQLYARLVYSDVAYTHLRAGRIEAQNVITIMGPSKTESLSGYRLGVAFGSREVIARMEKLQAIVSLRAGGYSQAVLRTWFNEPEGWMAQRIRYHEAIRNDLLKVFRAGDGIRVRTTEAGSYVFPSLPALSVSGPDFVRILRLQSGVIVTPGTEFSPFSGNCVRLNFSQDHAAAVAASERIVALVERYRA</sequence>
<comment type="cofactor">
    <cofactor evidence="1">
        <name>pyridoxal 5'-phosphate</name>
        <dbReference type="ChEBI" id="CHEBI:597326"/>
    </cofactor>
</comment>
<dbReference type="NCBIfam" id="NF004854">
    <property type="entry name" value="PRK06207.1"/>
    <property type="match status" value="1"/>
</dbReference>
<dbReference type="InterPro" id="IPR015421">
    <property type="entry name" value="PyrdxlP-dep_Trfase_major"/>
</dbReference>
<dbReference type="Gene3D" id="3.40.640.10">
    <property type="entry name" value="Type I PLP-dependent aspartate aminotransferase-like (Major domain)"/>
    <property type="match status" value="1"/>
</dbReference>
<evidence type="ECO:0000256" key="7">
    <source>
        <dbReference type="ARBA" id="ARBA00049185"/>
    </source>
</evidence>
<accession>A0A2T5BBB8</accession>
<dbReference type="EC" id="2.6.1.1" evidence="3"/>
<evidence type="ECO:0000256" key="1">
    <source>
        <dbReference type="ARBA" id="ARBA00001933"/>
    </source>
</evidence>
<keyword evidence="6" id="KW-0663">Pyridoxal phosphate</keyword>
<keyword evidence="5 10" id="KW-0808">Transferase</keyword>
<comment type="caution">
    <text evidence="10">The sequence shown here is derived from an EMBL/GenBank/DDBJ whole genome shotgun (WGS) entry which is preliminary data.</text>
</comment>
<keyword evidence="4 10" id="KW-0032">Aminotransferase</keyword>
<gene>
    <name evidence="10" type="ORF">C7449_103276</name>
</gene>
<reference evidence="10 11" key="1">
    <citation type="submission" date="2018-04" db="EMBL/GenBank/DDBJ databases">
        <title>Genomic Encyclopedia of Type Strains, Phase IV (KMG-IV): sequencing the most valuable type-strain genomes for metagenomic binning, comparative biology and taxonomic classification.</title>
        <authorList>
            <person name="Goeker M."/>
        </authorList>
    </citation>
    <scope>NUCLEOTIDE SEQUENCE [LARGE SCALE GENOMIC DNA]</scope>
    <source>
        <strain evidence="10 11">DSM 7138</strain>
    </source>
</reference>
<evidence type="ECO:0000256" key="4">
    <source>
        <dbReference type="ARBA" id="ARBA00022576"/>
    </source>
</evidence>
<dbReference type="SUPFAM" id="SSF53383">
    <property type="entry name" value="PLP-dependent transferases"/>
    <property type="match status" value="1"/>
</dbReference>
<dbReference type="CDD" id="cd00609">
    <property type="entry name" value="AAT_like"/>
    <property type="match status" value="1"/>
</dbReference>
<dbReference type="GO" id="GO:0030170">
    <property type="term" value="F:pyridoxal phosphate binding"/>
    <property type="evidence" value="ECO:0007669"/>
    <property type="project" value="InterPro"/>
</dbReference>
<dbReference type="GO" id="GO:0006520">
    <property type="term" value="P:amino acid metabolic process"/>
    <property type="evidence" value="ECO:0007669"/>
    <property type="project" value="InterPro"/>
</dbReference>
<feature type="domain" description="Aminotransferase class I/classII large" evidence="9">
    <location>
        <begin position="66"/>
        <end position="384"/>
    </location>
</feature>
<evidence type="ECO:0000256" key="8">
    <source>
        <dbReference type="SAM" id="MobiDB-lite"/>
    </source>
</evidence>
<evidence type="ECO:0000256" key="2">
    <source>
        <dbReference type="ARBA" id="ARBA00007441"/>
    </source>
</evidence>